<evidence type="ECO:0000313" key="4">
    <source>
        <dbReference type="Proteomes" id="UP000271573"/>
    </source>
</evidence>
<protein>
    <submittedName>
        <fullName evidence="3">Uncharacterized protein</fullName>
    </submittedName>
</protein>
<dbReference type="OrthoDB" id="4466486at2"/>
<dbReference type="AlphaFoldDB" id="A0A3G9ID34"/>
<sequence>MGNLDFTDNSTFSWYVVLLIGTGIAMCVLAGLAAKPSAKLLNLVFGIGFVGYGVYLGWMFHGGTYLIFFKAFILPVVLIFSTVRGGLRTRREAKGAQYVPAPSPTPVEGAPTPPPAESAEA</sequence>
<evidence type="ECO:0000313" key="3">
    <source>
        <dbReference type="EMBL" id="BBH16867.1"/>
    </source>
</evidence>
<dbReference type="EMBL" id="AP019307">
    <property type="protein sequence ID" value="BBH16867.1"/>
    <property type="molecule type" value="Genomic_DNA"/>
</dbReference>
<name>A0A3G9ID34_9ACTN</name>
<feature type="transmembrane region" description="Helical" evidence="2">
    <location>
        <begin position="12"/>
        <end position="33"/>
    </location>
</feature>
<reference evidence="3 4" key="1">
    <citation type="submission" date="2018-11" db="EMBL/GenBank/DDBJ databases">
        <title>Complete genome sequence of Nocardioides baekrokdamisoli strain KCTC 39748.</title>
        <authorList>
            <person name="Kang S.W."/>
            <person name="Lee K.C."/>
            <person name="Kim K.K."/>
            <person name="Kim J.S."/>
            <person name="Kim D.S."/>
            <person name="Ko S.H."/>
            <person name="Yang S.H."/>
            <person name="Shin Y.K."/>
            <person name="Lee J.S."/>
        </authorList>
    </citation>
    <scope>NUCLEOTIDE SEQUENCE [LARGE SCALE GENOMIC DNA]</scope>
    <source>
        <strain evidence="3 4">KCTC 39748</strain>
    </source>
</reference>
<dbReference type="KEGG" id="nbe:Back2_11540"/>
<keyword evidence="2" id="KW-0472">Membrane</keyword>
<accession>A0A3G9ID34</accession>
<evidence type="ECO:0000256" key="1">
    <source>
        <dbReference type="SAM" id="MobiDB-lite"/>
    </source>
</evidence>
<dbReference type="Proteomes" id="UP000271573">
    <property type="component" value="Chromosome"/>
</dbReference>
<keyword evidence="2" id="KW-0812">Transmembrane</keyword>
<feature type="transmembrane region" description="Helical" evidence="2">
    <location>
        <begin position="40"/>
        <end position="60"/>
    </location>
</feature>
<feature type="region of interest" description="Disordered" evidence="1">
    <location>
        <begin position="95"/>
        <end position="121"/>
    </location>
</feature>
<dbReference type="RefSeq" id="WP_125567583.1">
    <property type="nucleotide sequence ID" value="NZ_AP019307.1"/>
</dbReference>
<feature type="transmembrane region" description="Helical" evidence="2">
    <location>
        <begin position="66"/>
        <end position="87"/>
    </location>
</feature>
<proteinExistence type="predicted"/>
<gene>
    <name evidence="3" type="ORF">Back2_11540</name>
</gene>
<organism evidence="3 4">
    <name type="scientific">Nocardioides baekrokdamisoli</name>
    <dbReference type="NCBI Taxonomy" id="1804624"/>
    <lineage>
        <taxon>Bacteria</taxon>
        <taxon>Bacillati</taxon>
        <taxon>Actinomycetota</taxon>
        <taxon>Actinomycetes</taxon>
        <taxon>Propionibacteriales</taxon>
        <taxon>Nocardioidaceae</taxon>
        <taxon>Nocardioides</taxon>
    </lineage>
</organism>
<feature type="compositionally biased region" description="Pro residues" evidence="1">
    <location>
        <begin position="101"/>
        <end position="121"/>
    </location>
</feature>
<keyword evidence="2" id="KW-1133">Transmembrane helix</keyword>
<evidence type="ECO:0000256" key="2">
    <source>
        <dbReference type="SAM" id="Phobius"/>
    </source>
</evidence>
<keyword evidence="4" id="KW-1185">Reference proteome</keyword>